<name>A0A4V4NG84_9ASCO</name>
<evidence type="ECO:0000256" key="12">
    <source>
        <dbReference type="SAM" id="Phobius"/>
    </source>
</evidence>
<reference evidence="13 14" key="1">
    <citation type="journal article" date="2019" name="Front. Genet.">
        <title>Whole-Genome Sequencing of the Opportunistic Yeast Pathogen Candida inconspicua Uncovers Its Hybrid Origin.</title>
        <authorList>
            <person name="Mixao V."/>
            <person name="Hansen A.P."/>
            <person name="Saus E."/>
            <person name="Boekhout T."/>
            <person name="Lass-Florl C."/>
            <person name="Gabaldon T."/>
        </authorList>
    </citation>
    <scope>NUCLEOTIDE SEQUENCE [LARGE SCALE GENOMIC DNA]</scope>
    <source>
        <strain evidence="13 14">CBS 180</strain>
    </source>
</reference>
<comment type="pathway">
    <text evidence="2">Protein modification; protein glycosylation.</text>
</comment>
<dbReference type="OrthoDB" id="430354at2759"/>
<dbReference type="GO" id="GO:0000139">
    <property type="term" value="C:Golgi membrane"/>
    <property type="evidence" value="ECO:0007669"/>
    <property type="project" value="UniProtKB-SubCell"/>
</dbReference>
<feature type="transmembrane region" description="Helical" evidence="12">
    <location>
        <begin position="7"/>
        <end position="25"/>
    </location>
</feature>
<evidence type="ECO:0000256" key="2">
    <source>
        <dbReference type="ARBA" id="ARBA00004922"/>
    </source>
</evidence>
<dbReference type="GO" id="GO:0046354">
    <property type="term" value="P:mannan biosynthetic process"/>
    <property type="evidence" value="ECO:0007669"/>
    <property type="project" value="UniProtKB-ARBA"/>
</dbReference>
<dbReference type="SUPFAM" id="SSF53448">
    <property type="entry name" value="Nucleotide-diphospho-sugar transferases"/>
    <property type="match status" value="1"/>
</dbReference>
<comment type="caution">
    <text evidence="13">The sequence shown here is derived from an EMBL/GenBank/DDBJ whole genome shotgun (WGS) entry which is preliminary data.</text>
</comment>
<evidence type="ECO:0008006" key="15">
    <source>
        <dbReference type="Google" id="ProtNLM"/>
    </source>
</evidence>
<accession>A0A4V4NG84</accession>
<evidence type="ECO:0000256" key="9">
    <source>
        <dbReference type="ARBA" id="ARBA00023034"/>
    </source>
</evidence>
<evidence type="ECO:0000256" key="6">
    <source>
        <dbReference type="ARBA" id="ARBA00022692"/>
    </source>
</evidence>
<evidence type="ECO:0000313" key="13">
    <source>
        <dbReference type="EMBL" id="TID30970.1"/>
    </source>
</evidence>
<dbReference type="Gene3D" id="3.90.550.10">
    <property type="entry name" value="Spore Coat Polysaccharide Biosynthesis Protein SpsA, Chain A"/>
    <property type="match status" value="1"/>
</dbReference>
<evidence type="ECO:0000256" key="8">
    <source>
        <dbReference type="ARBA" id="ARBA00022989"/>
    </source>
</evidence>
<keyword evidence="4" id="KW-0328">Glycosyltransferase</keyword>
<comment type="subcellular location">
    <subcellularLocation>
        <location evidence="1">Golgi apparatus membrane</location>
        <topology evidence="1">Single-pass type II membrane protein</topology>
    </subcellularLocation>
</comment>
<evidence type="ECO:0000256" key="1">
    <source>
        <dbReference type="ARBA" id="ARBA00004323"/>
    </source>
</evidence>
<dbReference type="PANTHER" id="PTHR31392">
    <property type="entry name" value="ALPHA-1,3-MANNOSYLTRANSFERASE MNN1-RELATED"/>
    <property type="match status" value="1"/>
</dbReference>
<dbReference type="InterPro" id="IPR022751">
    <property type="entry name" value="Alpha_mannosyltransferase"/>
</dbReference>
<sequence>MVRYLSIKIISILIISTTLLFYITYRPPKLQLNPIFFKYRSIHNTLIENDPTFPSRSIADKCNAYFQTLQSLQPDWSFTQKLGPDYPHDNIRKSEDLIHLNVFNRCFISENSHKTKHIFQKSNDSWNIQQRMFPYLSGELPEFKDSNLDVKPLKFDGELPYWLNYKENIIKGQGIVISLSDTFINEAILLLNHLQDLQNTLPIQFIHRADLSIANMAKLIAIAKSKNPVQEVSFLNVTRALSSEYKNEFRSYFNKLLAYAFNTFEEIIILDTDVVLFNSPKSLFKTKAYKQSETLFFKDRNTEMRMSDAYIKFLRETSMNEFDNLFFPGVSINPSFWENEYFTNRYFHYMESGVVVINRKKYWNAVLLSLQLPYIQSTAIASWGDKEFFWLSMLLSGYDSFKFNKYWSATVGEVIQENELNSPHKICSGHPAHILDETDELLWINSGILNCDKTTQAILQYDFELLQKYNNNRFKSITDLTEYYTKPIKFEAFIIPPV</sequence>
<dbReference type="Proteomes" id="UP000307173">
    <property type="component" value="Unassembled WGS sequence"/>
</dbReference>
<dbReference type="GO" id="GO:0006493">
    <property type="term" value="P:protein O-linked glycosylation"/>
    <property type="evidence" value="ECO:0007669"/>
    <property type="project" value="TreeGrafter"/>
</dbReference>
<evidence type="ECO:0000256" key="11">
    <source>
        <dbReference type="ARBA" id="ARBA00023180"/>
    </source>
</evidence>
<keyword evidence="11" id="KW-0325">Glycoprotein</keyword>
<evidence type="ECO:0000256" key="5">
    <source>
        <dbReference type="ARBA" id="ARBA00022679"/>
    </source>
</evidence>
<dbReference type="PANTHER" id="PTHR31392:SF1">
    <property type="entry name" value="ALPHA-1,3-MANNOSYLTRANSFERASE MNN1-RELATED"/>
    <property type="match status" value="1"/>
</dbReference>
<keyword evidence="8 12" id="KW-1133">Transmembrane helix</keyword>
<keyword evidence="14" id="KW-1185">Reference proteome</keyword>
<keyword evidence="6 12" id="KW-0812">Transmembrane</keyword>
<keyword evidence="7" id="KW-0735">Signal-anchor</keyword>
<evidence type="ECO:0000256" key="7">
    <source>
        <dbReference type="ARBA" id="ARBA00022968"/>
    </source>
</evidence>
<protein>
    <recommendedName>
        <fullName evidence="15">Glycosyltransferase family 71 protein</fullName>
    </recommendedName>
</protein>
<evidence type="ECO:0000256" key="4">
    <source>
        <dbReference type="ARBA" id="ARBA00022676"/>
    </source>
</evidence>
<dbReference type="InterPro" id="IPR029044">
    <property type="entry name" value="Nucleotide-diphossugar_trans"/>
</dbReference>
<keyword evidence="10 12" id="KW-0472">Membrane</keyword>
<keyword evidence="5" id="KW-0808">Transferase</keyword>
<comment type="similarity">
    <text evidence="3">Belongs to the MNN1/MNT family.</text>
</comment>
<dbReference type="Pfam" id="PF11051">
    <property type="entry name" value="Mannosyl_trans3"/>
    <property type="match status" value="1"/>
</dbReference>
<organism evidence="13 14">
    <name type="scientific">Pichia inconspicua</name>
    <dbReference type="NCBI Taxonomy" id="52247"/>
    <lineage>
        <taxon>Eukaryota</taxon>
        <taxon>Fungi</taxon>
        <taxon>Dikarya</taxon>
        <taxon>Ascomycota</taxon>
        <taxon>Saccharomycotina</taxon>
        <taxon>Pichiomycetes</taxon>
        <taxon>Pichiales</taxon>
        <taxon>Pichiaceae</taxon>
        <taxon>Pichia</taxon>
    </lineage>
</organism>
<evidence type="ECO:0000313" key="14">
    <source>
        <dbReference type="Proteomes" id="UP000307173"/>
    </source>
</evidence>
<proteinExistence type="inferred from homology"/>
<dbReference type="AlphaFoldDB" id="A0A4V4NG84"/>
<gene>
    <name evidence="13" type="ORF">CANINC_000416</name>
</gene>
<dbReference type="GO" id="GO:0000033">
    <property type="term" value="F:alpha-1,3-mannosyltransferase activity"/>
    <property type="evidence" value="ECO:0007669"/>
    <property type="project" value="TreeGrafter"/>
</dbReference>
<keyword evidence="9" id="KW-0333">Golgi apparatus</keyword>
<evidence type="ECO:0000256" key="10">
    <source>
        <dbReference type="ARBA" id="ARBA00023136"/>
    </source>
</evidence>
<evidence type="ECO:0000256" key="3">
    <source>
        <dbReference type="ARBA" id="ARBA00009105"/>
    </source>
</evidence>
<dbReference type="STRING" id="52247.A0A4V4NG84"/>
<dbReference type="EMBL" id="SELW01000071">
    <property type="protein sequence ID" value="TID30970.1"/>
    <property type="molecule type" value="Genomic_DNA"/>
</dbReference>